<evidence type="ECO:0000313" key="1">
    <source>
        <dbReference type="EMBL" id="CAI6249515.1"/>
    </source>
</evidence>
<dbReference type="Proteomes" id="UP001152607">
    <property type="component" value="Unassembled WGS sequence"/>
</dbReference>
<dbReference type="EMBL" id="CAOQHR010000001">
    <property type="protein sequence ID" value="CAI6249515.1"/>
    <property type="molecule type" value="Genomic_DNA"/>
</dbReference>
<comment type="caution">
    <text evidence="1">The sequence shown here is derived from an EMBL/GenBank/DDBJ whole genome shotgun (WGS) entry which is preliminary data.</text>
</comment>
<name>A0A9W4U344_9PLEO</name>
<reference evidence="1" key="1">
    <citation type="submission" date="2023-01" db="EMBL/GenBank/DDBJ databases">
        <authorList>
            <person name="Van Ghelder C."/>
            <person name="Rancurel C."/>
        </authorList>
    </citation>
    <scope>NUCLEOTIDE SEQUENCE</scope>
    <source>
        <strain evidence="1">CNCM I-4278</strain>
    </source>
</reference>
<keyword evidence="2" id="KW-1185">Reference proteome</keyword>
<accession>A0A9W4U344</accession>
<evidence type="ECO:0000313" key="2">
    <source>
        <dbReference type="Proteomes" id="UP001152607"/>
    </source>
</evidence>
<sequence>MTRPLVGRLLRTTALLCPTLPYPNVTPPTREPPHNENCLPGASLHTACLPGTSSAMIQNGSWLTIAYPPPVALGHDLSFPTQPSISTFL</sequence>
<proteinExistence type="predicted"/>
<dbReference type="AlphaFoldDB" id="A0A9W4U344"/>
<organism evidence="1 2">
    <name type="scientific">Periconia digitata</name>
    <dbReference type="NCBI Taxonomy" id="1303443"/>
    <lineage>
        <taxon>Eukaryota</taxon>
        <taxon>Fungi</taxon>
        <taxon>Dikarya</taxon>
        <taxon>Ascomycota</taxon>
        <taxon>Pezizomycotina</taxon>
        <taxon>Dothideomycetes</taxon>
        <taxon>Pleosporomycetidae</taxon>
        <taxon>Pleosporales</taxon>
        <taxon>Massarineae</taxon>
        <taxon>Periconiaceae</taxon>
        <taxon>Periconia</taxon>
    </lineage>
</organism>
<gene>
    <name evidence="1" type="ORF">PDIGIT_LOCUS913</name>
</gene>
<protein>
    <submittedName>
        <fullName evidence="1">Uncharacterized protein</fullName>
    </submittedName>
</protein>